<keyword evidence="1" id="KW-0812">Transmembrane</keyword>
<sequence>MSTEVLVGTLALLVMLVGLVGIVVPVLPGLGLINAAVLVWALVERSTTGWVCLALCLVVWAAAFTLQYLVPGKRLVAAGVPTWVIACAGLAGVVGFFVVPVIGLPLFFVGAVYLLQSYRAGGLGRSLGSTWQAVVAVGVSQLIELTGGMLCVVTYVVSFYLASR</sequence>
<dbReference type="RefSeq" id="WP_340293459.1">
    <property type="nucleotide sequence ID" value="NZ_JBBEOI010000109.1"/>
</dbReference>
<feature type="transmembrane region" description="Helical" evidence="1">
    <location>
        <begin position="135"/>
        <end position="162"/>
    </location>
</feature>
<keyword evidence="1" id="KW-1133">Transmembrane helix</keyword>
<name>A0ABV7WD85_9MICO</name>
<organism evidence="2 3">
    <name type="scientific">Aquipuribacter hungaricus</name>
    <dbReference type="NCBI Taxonomy" id="545624"/>
    <lineage>
        <taxon>Bacteria</taxon>
        <taxon>Bacillati</taxon>
        <taxon>Actinomycetota</taxon>
        <taxon>Actinomycetes</taxon>
        <taxon>Micrococcales</taxon>
        <taxon>Intrasporangiaceae</taxon>
        <taxon>Aquipuribacter</taxon>
    </lineage>
</organism>
<feature type="transmembrane region" description="Helical" evidence="1">
    <location>
        <begin position="48"/>
        <end position="70"/>
    </location>
</feature>
<proteinExistence type="predicted"/>
<feature type="transmembrane region" description="Helical" evidence="1">
    <location>
        <begin position="82"/>
        <end position="115"/>
    </location>
</feature>
<gene>
    <name evidence="2" type="ORF">ACFOLH_05225</name>
</gene>
<evidence type="ECO:0000313" key="2">
    <source>
        <dbReference type="EMBL" id="MFC3687740.1"/>
    </source>
</evidence>
<dbReference type="InterPro" id="IPR007403">
    <property type="entry name" value="DUF456"/>
</dbReference>
<dbReference type="Pfam" id="PF04306">
    <property type="entry name" value="DUF456"/>
    <property type="match status" value="1"/>
</dbReference>
<reference evidence="3" key="1">
    <citation type="journal article" date="2019" name="Int. J. Syst. Evol. Microbiol.">
        <title>The Global Catalogue of Microorganisms (GCM) 10K type strain sequencing project: providing services to taxonomists for standard genome sequencing and annotation.</title>
        <authorList>
            <consortium name="The Broad Institute Genomics Platform"/>
            <consortium name="The Broad Institute Genome Sequencing Center for Infectious Disease"/>
            <person name="Wu L."/>
            <person name="Ma J."/>
        </authorList>
    </citation>
    <scope>NUCLEOTIDE SEQUENCE [LARGE SCALE GENOMIC DNA]</scope>
    <source>
        <strain evidence="3">NCAIM B.02333</strain>
    </source>
</reference>
<comment type="caution">
    <text evidence="2">The sequence shown here is derived from an EMBL/GenBank/DDBJ whole genome shotgun (WGS) entry which is preliminary data.</text>
</comment>
<keyword evidence="3" id="KW-1185">Reference proteome</keyword>
<dbReference type="EMBL" id="JBHRWW010000002">
    <property type="protein sequence ID" value="MFC3687740.1"/>
    <property type="molecule type" value="Genomic_DNA"/>
</dbReference>
<dbReference type="Proteomes" id="UP001595685">
    <property type="component" value="Unassembled WGS sequence"/>
</dbReference>
<evidence type="ECO:0000313" key="3">
    <source>
        <dbReference type="Proteomes" id="UP001595685"/>
    </source>
</evidence>
<feature type="transmembrane region" description="Helical" evidence="1">
    <location>
        <begin position="12"/>
        <end position="42"/>
    </location>
</feature>
<protein>
    <submittedName>
        <fullName evidence="2">DUF456 domain-containing protein</fullName>
    </submittedName>
</protein>
<accession>A0ABV7WD85</accession>
<evidence type="ECO:0000256" key="1">
    <source>
        <dbReference type="SAM" id="Phobius"/>
    </source>
</evidence>
<keyword evidence="1" id="KW-0472">Membrane</keyword>